<keyword evidence="2" id="KW-1185">Reference proteome</keyword>
<dbReference type="EMBL" id="AP026933">
    <property type="protein sequence ID" value="BDT03282.1"/>
    <property type="molecule type" value="Genomic_DNA"/>
</dbReference>
<evidence type="ECO:0000313" key="2">
    <source>
        <dbReference type="Proteomes" id="UP001163387"/>
    </source>
</evidence>
<gene>
    <name evidence="1" type="ORF">SHM_09280</name>
</gene>
<evidence type="ECO:0000313" key="1">
    <source>
        <dbReference type="EMBL" id="BDT03282.1"/>
    </source>
</evidence>
<organism evidence="1 2">
    <name type="scientific">Spiroplasma ixodetis</name>
    <dbReference type="NCBI Taxonomy" id="2141"/>
    <lineage>
        <taxon>Bacteria</taxon>
        <taxon>Bacillati</taxon>
        <taxon>Mycoplasmatota</taxon>
        <taxon>Mollicutes</taxon>
        <taxon>Entomoplasmatales</taxon>
        <taxon>Spiroplasmataceae</taxon>
        <taxon>Spiroplasma</taxon>
    </lineage>
</organism>
<sequence>MVKAPTQNEIYVYLSRFCKRKTDSGSTITYYGKKYFPYKNNKVQYIQPRTDVIVLKSFINEFYLSYNNKIYELKEIALKPIIKEDLIKTKKVYIPNKDHPWRYGYQ</sequence>
<reference evidence="1 2" key="1">
    <citation type="journal article" date="2022" name="Front. Microbiol.">
        <title>Male-killing mechanisms vary between Spiroplasma species.</title>
        <authorList>
            <person name="Arai H."/>
            <person name="Inoue M."/>
            <person name="Kageyama D."/>
        </authorList>
    </citation>
    <scope>NUCLEOTIDE SEQUENCE [LARGE SCALE GENOMIC DNA]</scope>
    <source>
        <strain evidence="2">sHm</strain>
    </source>
</reference>
<name>A0ABM8BTX2_9MOLU</name>
<protein>
    <submittedName>
        <fullName evidence="1">Uncharacterized protein</fullName>
    </submittedName>
</protein>
<proteinExistence type="predicted"/>
<dbReference type="Proteomes" id="UP001163387">
    <property type="component" value="Chromosome"/>
</dbReference>
<accession>A0ABM8BTX2</accession>